<dbReference type="CDD" id="cd00714">
    <property type="entry name" value="GFAT"/>
    <property type="match status" value="1"/>
</dbReference>
<dbReference type="Gene3D" id="3.40.50.10490">
    <property type="entry name" value="Glucose-6-phosphate isomerase like protein, domain 1"/>
    <property type="match status" value="2"/>
</dbReference>
<keyword evidence="7 10" id="KW-0808">Transferase</keyword>
<dbReference type="Proteomes" id="UP000282741">
    <property type="component" value="Chromosome"/>
</dbReference>
<dbReference type="NCBIfam" id="TIGR01135">
    <property type="entry name" value="glmS"/>
    <property type="match status" value="1"/>
</dbReference>
<protein>
    <recommendedName>
        <fullName evidence="4 10">Glutamine--fructose-6-phosphate aminotransferase [isomerizing]</fullName>
        <ecNumber evidence="3 10">2.6.1.16</ecNumber>
    </recommendedName>
    <alternativeName>
        <fullName evidence="10">D-fructose-6-phosphate amidotransferase</fullName>
    </alternativeName>
    <alternativeName>
        <fullName evidence="10">GFAT</fullName>
    </alternativeName>
    <alternativeName>
        <fullName evidence="10">Glucosamine-6-phosphate synthase</fullName>
    </alternativeName>
    <alternativeName>
        <fullName evidence="10">Hexosephosphate aminotransferase</fullName>
    </alternativeName>
    <alternativeName>
        <fullName evidence="10">L-glutamine--D-fructose-6-phosphate amidotransferase</fullName>
    </alternativeName>
</protein>
<dbReference type="InterPro" id="IPR005855">
    <property type="entry name" value="GFAT"/>
</dbReference>
<dbReference type="InterPro" id="IPR029055">
    <property type="entry name" value="Ntn_hydrolases_N"/>
</dbReference>
<sequence>MCGIVGAVAQRDITPVLVEGLRRLEYRGYDSCGVAVYMDGHLRRTRSTQRVSELSEQVAEEGLAGFTGIAHTRWATHGVPATYNAHPHFSALGKDEPRIALVHNGIIENYAELRAELQQAGFVFESQTDTEVIAHLVNHLYNGDLFEAVQQAVKRLQGAYAIAVFCRDEPHRVVGARHGSPLVVGVGKGENFLASDALALAGTTDQIIYLEDGDVVDLQLARVWITDQEGKPVERKVNTVQVHTGAAELGPYRHFMQKEIFEQPRAVGDTLQDIEGITPELFGDGAYKVFKDIDRLLILACGTSYYAGLTAKYWIESIAKIPVAVEIASEYRYRDSVPNPKTLVVTISQSGETADTLAALKHARSLGMSHTLTICNVATSAMVRECELAYITRAGVEIGVASTKAFTTQLTALFLLTLSLAQTRGLLTDGQQAECLKALRHLPAAISSVLALEPQIMAWADRFASKENALFLGRGMHYPIALEGALKLKEISYIHAEAYPAGELKHGPLALVTEHMPVVTIAPKDALLEKLKSNMQEVRARGGELYVFADADSKIVNEEGMHVIRMPEYYGALSPILHTIPLQLLAYHTACVRGTDVDKPRNLAKSVTVE</sequence>
<dbReference type="GO" id="GO:0005829">
    <property type="term" value="C:cytosol"/>
    <property type="evidence" value="ECO:0007669"/>
    <property type="project" value="TreeGrafter"/>
</dbReference>
<dbReference type="InterPro" id="IPR046348">
    <property type="entry name" value="SIS_dom_sf"/>
</dbReference>
<dbReference type="Pfam" id="PF13522">
    <property type="entry name" value="GATase_6"/>
    <property type="match status" value="1"/>
</dbReference>
<dbReference type="InterPro" id="IPR035466">
    <property type="entry name" value="GlmS/AgaS_SIS"/>
</dbReference>
<dbReference type="PROSITE" id="PS51464">
    <property type="entry name" value="SIS"/>
    <property type="match status" value="2"/>
</dbReference>
<dbReference type="FunFam" id="3.40.50.10490:FF:000002">
    <property type="entry name" value="Glutamine--fructose-6-phosphate aminotransferase [isomerizing]"/>
    <property type="match status" value="1"/>
</dbReference>
<dbReference type="FunFam" id="3.40.50.10490:FF:000001">
    <property type="entry name" value="Glutamine--fructose-6-phosphate aminotransferase [isomerizing]"/>
    <property type="match status" value="1"/>
</dbReference>
<evidence type="ECO:0000256" key="6">
    <source>
        <dbReference type="ARBA" id="ARBA00022576"/>
    </source>
</evidence>
<comment type="catalytic activity">
    <reaction evidence="1 10">
        <text>D-fructose 6-phosphate + L-glutamine = D-glucosamine 6-phosphate + L-glutamate</text>
        <dbReference type="Rhea" id="RHEA:13237"/>
        <dbReference type="ChEBI" id="CHEBI:29985"/>
        <dbReference type="ChEBI" id="CHEBI:58359"/>
        <dbReference type="ChEBI" id="CHEBI:58725"/>
        <dbReference type="ChEBI" id="CHEBI:61527"/>
        <dbReference type="EC" id="2.6.1.16"/>
    </reaction>
</comment>
<dbReference type="InterPro" id="IPR047084">
    <property type="entry name" value="GFAT_N"/>
</dbReference>
<dbReference type="PANTHER" id="PTHR10937">
    <property type="entry name" value="GLUCOSAMINE--FRUCTOSE-6-PHOSPHATE AMINOTRANSFERASE, ISOMERIZING"/>
    <property type="match status" value="1"/>
</dbReference>
<dbReference type="GO" id="GO:0046349">
    <property type="term" value="P:amino sugar biosynthetic process"/>
    <property type="evidence" value="ECO:0007669"/>
    <property type="project" value="UniProtKB-ARBA"/>
</dbReference>
<evidence type="ECO:0000256" key="7">
    <source>
        <dbReference type="ARBA" id="ARBA00022679"/>
    </source>
</evidence>
<dbReference type="NCBIfam" id="NF001484">
    <property type="entry name" value="PRK00331.1"/>
    <property type="match status" value="1"/>
</dbReference>
<evidence type="ECO:0000256" key="2">
    <source>
        <dbReference type="ARBA" id="ARBA00004496"/>
    </source>
</evidence>
<evidence type="ECO:0000313" key="14">
    <source>
        <dbReference type="Proteomes" id="UP000282741"/>
    </source>
</evidence>
<keyword evidence="6 10" id="KW-0032">Aminotransferase</keyword>
<dbReference type="EC" id="2.6.1.16" evidence="3 10"/>
<keyword evidence="8" id="KW-0677">Repeat</keyword>
<dbReference type="PROSITE" id="PS51278">
    <property type="entry name" value="GATASE_TYPE_2"/>
    <property type="match status" value="1"/>
</dbReference>
<evidence type="ECO:0000259" key="11">
    <source>
        <dbReference type="PROSITE" id="PS51278"/>
    </source>
</evidence>
<dbReference type="RefSeq" id="WP_048940405.1">
    <property type="nucleotide sequence ID" value="NZ_CP012077.1"/>
</dbReference>
<evidence type="ECO:0000256" key="4">
    <source>
        <dbReference type="ARBA" id="ARBA00016090"/>
    </source>
</evidence>
<dbReference type="HAMAP" id="MF_00164">
    <property type="entry name" value="GlmS"/>
    <property type="match status" value="1"/>
</dbReference>
<dbReference type="GO" id="GO:0006487">
    <property type="term" value="P:protein N-linked glycosylation"/>
    <property type="evidence" value="ECO:0007669"/>
    <property type="project" value="TreeGrafter"/>
</dbReference>
<feature type="domain" description="SIS" evidence="12">
    <location>
        <begin position="286"/>
        <end position="426"/>
    </location>
</feature>
<comment type="function">
    <text evidence="10">Catalyzes the first step in hexosamine metabolism, converting fructose-6P into glucosamine-6P using glutamine as a nitrogen source.</text>
</comment>
<dbReference type="InterPro" id="IPR017932">
    <property type="entry name" value="GATase_2_dom"/>
</dbReference>
<feature type="active site" description="For Fru-6P isomerization activity" evidence="10">
    <location>
        <position position="605"/>
    </location>
</feature>
<feature type="domain" description="SIS" evidence="12">
    <location>
        <begin position="459"/>
        <end position="600"/>
    </location>
</feature>
<dbReference type="CDD" id="cd05009">
    <property type="entry name" value="SIS_GlmS_GlmD_2"/>
    <property type="match status" value="1"/>
</dbReference>
<dbReference type="FunFam" id="3.60.20.10:FF:000006">
    <property type="entry name" value="Glutamine--fructose-6-phosphate aminotransferase [isomerizing]"/>
    <property type="match status" value="1"/>
</dbReference>
<feature type="initiator methionine" description="Removed" evidence="10">
    <location>
        <position position="1"/>
    </location>
</feature>
<reference evidence="14" key="1">
    <citation type="submission" date="2017-10" db="EMBL/GenBank/DDBJ databases">
        <title>Whole genome sequencing of various Bordetella species.</title>
        <authorList>
            <person name="Weigand M.R."/>
            <person name="Loparev V."/>
            <person name="Peng Y."/>
            <person name="Bowden K.E."/>
            <person name="Tondella M.L."/>
            <person name="Williams M.M."/>
        </authorList>
    </citation>
    <scope>NUCLEOTIDE SEQUENCE [LARGE SCALE GENOMIC DNA]</scope>
    <source>
        <strain evidence="14">H720</strain>
    </source>
</reference>
<dbReference type="GO" id="GO:0006002">
    <property type="term" value="P:fructose 6-phosphate metabolic process"/>
    <property type="evidence" value="ECO:0007669"/>
    <property type="project" value="TreeGrafter"/>
</dbReference>
<dbReference type="PANTHER" id="PTHR10937:SF0">
    <property type="entry name" value="GLUTAMINE--FRUCTOSE-6-PHOSPHATE TRANSAMINASE (ISOMERIZING)"/>
    <property type="match status" value="1"/>
</dbReference>
<proteinExistence type="inferred from homology"/>
<gene>
    <name evidence="10 13" type="primary">glmS</name>
    <name evidence="13" type="ORF">CS347_09035</name>
</gene>
<keyword evidence="5 10" id="KW-0963">Cytoplasm</keyword>
<name>A0AAN1RVL6_9BORD</name>
<comment type="subunit">
    <text evidence="10">Homodimer.</text>
</comment>
<feature type="active site" description="Nucleophile; for GATase activity" evidence="10">
    <location>
        <position position="2"/>
    </location>
</feature>
<evidence type="ECO:0000313" key="13">
    <source>
        <dbReference type="EMBL" id="AZW16906.1"/>
    </source>
</evidence>
<dbReference type="CDD" id="cd05008">
    <property type="entry name" value="SIS_GlmS_GlmD_1"/>
    <property type="match status" value="1"/>
</dbReference>
<organism evidence="13 14">
    <name type="scientific">Bordetella hinzii</name>
    <dbReference type="NCBI Taxonomy" id="103855"/>
    <lineage>
        <taxon>Bacteria</taxon>
        <taxon>Pseudomonadati</taxon>
        <taxon>Pseudomonadota</taxon>
        <taxon>Betaproteobacteria</taxon>
        <taxon>Burkholderiales</taxon>
        <taxon>Alcaligenaceae</taxon>
        <taxon>Bordetella</taxon>
    </lineage>
</organism>
<accession>A0AAN1RVL6</accession>
<dbReference type="GO" id="GO:0097367">
    <property type="term" value="F:carbohydrate derivative binding"/>
    <property type="evidence" value="ECO:0007669"/>
    <property type="project" value="InterPro"/>
</dbReference>
<evidence type="ECO:0000259" key="12">
    <source>
        <dbReference type="PROSITE" id="PS51464"/>
    </source>
</evidence>
<keyword evidence="9" id="KW-0315">Glutamine amidotransferase</keyword>
<evidence type="ECO:0000256" key="3">
    <source>
        <dbReference type="ARBA" id="ARBA00012916"/>
    </source>
</evidence>
<dbReference type="Gene3D" id="3.60.20.10">
    <property type="entry name" value="Glutamine Phosphoribosylpyrophosphate, subunit 1, domain 1"/>
    <property type="match status" value="1"/>
</dbReference>
<evidence type="ECO:0000256" key="5">
    <source>
        <dbReference type="ARBA" id="ARBA00022490"/>
    </source>
</evidence>
<evidence type="ECO:0000256" key="9">
    <source>
        <dbReference type="ARBA" id="ARBA00022962"/>
    </source>
</evidence>
<dbReference type="SUPFAM" id="SSF56235">
    <property type="entry name" value="N-terminal nucleophile aminohydrolases (Ntn hydrolases)"/>
    <property type="match status" value="1"/>
</dbReference>
<dbReference type="InterPro" id="IPR035490">
    <property type="entry name" value="GlmS/FrlB_SIS"/>
</dbReference>
<dbReference type="Pfam" id="PF01380">
    <property type="entry name" value="SIS"/>
    <property type="match status" value="2"/>
</dbReference>
<evidence type="ECO:0000256" key="8">
    <source>
        <dbReference type="ARBA" id="ARBA00022737"/>
    </source>
</evidence>
<dbReference type="GO" id="GO:0004360">
    <property type="term" value="F:glutamine-fructose-6-phosphate transaminase (isomerizing) activity"/>
    <property type="evidence" value="ECO:0007669"/>
    <property type="project" value="UniProtKB-UniRule"/>
</dbReference>
<dbReference type="AlphaFoldDB" id="A0AAN1RVL6"/>
<dbReference type="InterPro" id="IPR001347">
    <property type="entry name" value="SIS_dom"/>
</dbReference>
<evidence type="ECO:0000256" key="1">
    <source>
        <dbReference type="ARBA" id="ARBA00001031"/>
    </source>
</evidence>
<dbReference type="GO" id="GO:0005975">
    <property type="term" value="P:carbohydrate metabolic process"/>
    <property type="evidence" value="ECO:0007669"/>
    <property type="project" value="UniProtKB-UniRule"/>
</dbReference>
<dbReference type="SUPFAM" id="SSF53697">
    <property type="entry name" value="SIS domain"/>
    <property type="match status" value="1"/>
</dbReference>
<dbReference type="EMBL" id="CP024172">
    <property type="protein sequence ID" value="AZW16906.1"/>
    <property type="molecule type" value="Genomic_DNA"/>
</dbReference>
<feature type="domain" description="Glutamine amidotransferase type-2" evidence="11">
    <location>
        <begin position="2"/>
        <end position="221"/>
    </location>
</feature>
<dbReference type="GO" id="GO:0006047">
    <property type="term" value="P:UDP-N-acetylglucosamine metabolic process"/>
    <property type="evidence" value="ECO:0007669"/>
    <property type="project" value="TreeGrafter"/>
</dbReference>
<comment type="subcellular location">
    <subcellularLocation>
        <location evidence="2 10">Cytoplasm</location>
    </subcellularLocation>
</comment>
<evidence type="ECO:0000256" key="10">
    <source>
        <dbReference type="HAMAP-Rule" id="MF_00164"/>
    </source>
</evidence>